<keyword evidence="3" id="KW-1185">Reference proteome</keyword>
<evidence type="ECO:0008006" key="5">
    <source>
        <dbReference type="Google" id="ProtNLM"/>
    </source>
</evidence>
<evidence type="ECO:0000313" key="4">
    <source>
        <dbReference type="Proteomes" id="UP000281170"/>
    </source>
</evidence>
<dbReference type="Proteomes" id="UP000054859">
    <property type="component" value="Unassembled WGS sequence"/>
</dbReference>
<dbReference type="AlphaFoldDB" id="A0A0W0R3M5"/>
<dbReference type="PATRIC" id="fig|45056.6.peg.326"/>
<reference evidence="1 3" key="1">
    <citation type="submission" date="2015-11" db="EMBL/GenBank/DDBJ databases">
        <title>Identification of large and diverse effector repertoires of 38 Legionella species.</title>
        <authorList>
            <person name="Burstein D."/>
            <person name="Amaro F."/>
            <person name="Zusman T."/>
            <person name="Lifshitz Z."/>
            <person name="Cohen O."/>
            <person name="Gilbert J.A."/>
            <person name="Pupko T."/>
            <person name="Shuman H.A."/>
            <person name="Segal G."/>
        </authorList>
    </citation>
    <scope>NUCLEOTIDE SEQUENCE [LARGE SCALE GENOMIC DNA]</scope>
    <source>
        <strain evidence="1 3">1762-AUS-E</strain>
    </source>
</reference>
<name>A0A0W0R3M5_9GAMM</name>
<dbReference type="Proteomes" id="UP000281170">
    <property type="component" value="Plasmid 11"/>
</dbReference>
<dbReference type="EMBL" id="LR134420">
    <property type="protein sequence ID" value="VEH85143.1"/>
    <property type="molecule type" value="Genomic_DNA"/>
</dbReference>
<evidence type="ECO:0000313" key="1">
    <source>
        <dbReference type="EMBL" id="KTC65661.1"/>
    </source>
</evidence>
<geneLocation type="plasmid" evidence="2 4">
    <name>11</name>
</geneLocation>
<protein>
    <recommendedName>
        <fullName evidence="5">DUF4189 domain-containing protein</fullName>
    </recommendedName>
</protein>
<reference evidence="2 4" key="2">
    <citation type="submission" date="2018-12" db="EMBL/GenBank/DDBJ databases">
        <authorList>
            <consortium name="Pathogen Informatics"/>
        </authorList>
    </citation>
    <scope>NUCLEOTIDE SEQUENCE [LARGE SCALE GENOMIC DNA]</scope>
    <source>
        <strain evidence="2 4">NCTC12735</strain>
        <plasmid evidence="4">11</plasmid>
    </source>
</reference>
<dbReference type="STRING" id="45056.Lade_0319"/>
<dbReference type="RefSeq" id="WP_058461402.1">
    <property type="nucleotide sequence ID" value="NZ_CAAAHS010000008.1"/>
</dbReference>
<gene>
    <name evidence="1" type="ORF">Lade_0319</name>
    <name evidence="2" type="ORF">NCTC12735_00766</name>
</gene>
<keyword evidence="2" id="KW-0614">Plasmid</keyword>
<evidence type="ECO:0000313" key="3">
    <source>
        <dbReference type="Proteomes" id="UP000054859"/>
    </source>
</evidence>
<dbReference type="KEGG" id="ladl:NCTC12735_00766"/>
<dbReference type="EMBL" id="LNKA01000001">
    <property type="protein sequence ID" value="KTC65661.1"/>
    <property type="molecule type" value="Genomic_DNA"/>
</dbReference>
<sequence length="154" mass="17548">MNKPLYLVKSLLVGTLFFVNSLPLYAQVTILHPKNTYWECNAYDQDDNLWIAQSSYERSSINKALDTCKKMSKNPGTCKVAKENCFAVVNGVDTRPMWQCTAFDQMAKEWKSAYYTKRDDAALGAKAFCQDHSGMPDTCYINLMTCSNKNKFVH</sequence>
<accession>A0A0W0R3M5</accession>
<organism evidence="1 3">
    <name type="scientific">Legionella adelaidensis</name>
    <dbReference type="NCBI Taxonomy" id="45056"/>
    <lineage>
        <taxon>Bacteria</taxon>
        <taxon>Pseudomonadati</taxon>
        <taxon>Pseudomonadota</taxon>
        <taxon>Gammaproteobacteria</taxon>
        <taxon>Legionellales</taxon>
        <taxon>Legionellaceae</taxon>
        <taxon>Legionella</taxon>
    </lineage>
</organism>
<evidence type="ECO:0000313" key="2">
    <source>
        <dbReference type="EMBL" id="VEH85143.1"/>
    </source>
</evidence>
<proteinExistence type="predicted"/>
<dbReference type="OrthoDB" id="5652118at2"/>